<dbReference type="InterPro" id="IPR043519">
    <property type="entry name" value="NT_sf"/>
</dbReference>
<keyword evidence="2" id="KW-0810">Translation regulation</keyword>
<comment type="similarity">
    <text evidence="1 2">Belongs to the Iojap/RsfS family.</text>
</comment>
<comment type="subcellular location">
    <subcellularLocation>
        <location evidence="2">Cytoplasm</location>
    </subcellularLocation>
</comment>
<dbReference type="InterPro" id="IPR004394">
    <property type="entry name" value="Iojap/RsfS/C7orf30"/>
</dbReference>
<dbReference type="PANTHER" id="PTHR21043:SF0">
    <property type="entry name" value="MITOCHONDRIAL ASSEMBLY OF RIBOSOMAL LARGE SUBUNIT PROTEIN 1"/>
    <property type="match status" value="1"/>
</dbReference>
<protein>
    <recommendedName>
        <fullName evidence="2">Ribosomal silencing factor RsfS</fullName>
    </recommendedName>
</protein>
<dbReference type="Proteomes" id="UP000191901">
    <property type="component" value="Chromosome"/>
</dbReference>
<dbReference type="GO" id="GO:0005737">
    <property type="term" value="C:cytoplasm"/>
    <property type="evidence" value="ECO:0007669"/>
    <property type="project" value="UniProtKB-SubCell"/>
</dbReference>
<comment type="subunit">
    <text evidence="2">Interacts with ribosomal protein uL14 (rplN).</text>
</comment>
<reference evidence="3 4" key="1">
    <citation type="journal article" date="2016" name="Biochim. Biophys. Acta">
        <title>Characterization of red-shifted phycobilisomes isolated from the chlorophyll f-containing cyanobacterium Halomicronema hongdechloris.</title>
        <authorList>
            <person name="Li Y."/>
            <person name="Lin Y."/>
            <person name="Garvey C.J."/>
            <person name="Birch D."/>
            <person name="Corkery R.W."/>
            <person name="Loughlin P.C."/>
            <person name="Scheer H."/>
            <person name="Willows R.D."/>
            <person name="Chen M."/>
        </authorList>
    </citation>
    <scope>NUCLEOTIDE SEQUENCE [LARGE SCALE GENOMIC DNA]</scope>
    <source>
        <strain evidence="3 4">C2206</strain>
    </source>
</reference>
<name>A0A1Z3HU75_9CYAN</name>
<accession>A0A1Z3HU75</accession>
<sequence length="140" mass="15718">MNDSVNTLSNPSSRPNRDDAAWNLACAIAQAADERKGADIVLVNVGDVSYLADYFVIVTGFSAVQVRAIARTIEDDIEQTWQRQPLRTEGQQEGQWVLQDYGEVIVHIFMPEARDFYNLDAFWGHAERTLYQSHLSAADA</sequence>
<evidence type="ECO:0000313" key="4">
    <source>
        <dbReference type="Proteomes" id="UP000191901"/>
    </source>
</evidence>
<evidence type="ECO:0000256" key="2">
    <source>
        <dbReference type="HAMAP-Rule" id="MF_01477"/>
    </source>
</evidence>
<dbReference type="NCBIfam" id="TIGR00090">
    <property type="entry name" value="rsfS_iojap_ybeB"/>
    <property type="match status" value="1"/>
</dbReference>
<dbReference type="GO" id="GO:0017148">
    <property type="term" value="P:negative regulation of translation"/>
    <property type="evidence" value="ECO:0007669"/>
    <property type="project" value="UniProtKB-UniRule"/>
</dbReference>
<dbReference type="OrthoDB" id="9793681at2"/>
<dbReference type="SUPFAM" id="SSF81301">
    <property type="entry name" value="Nucleotidyltransferase"/>
    <property type="match status" value="1"/>
</dbReference>
<dbReference type="GO" id="GO:0043023">
    <property type="term" value="F:ribosomal large subunit binding"/>
    <property type="evidence" value="ECO:0007669"/>
    <property type="project" value="TreeGrafter"/>
</dbReference>
<evidence type="ECO:0000256" key="1">
    <source>
        <dbReference type="ARBA" id="ARBA00010574"/>
    </source>
</evidence>
<gene>
    <name evidence="2 3" type="primary">rsfS</name>
    <name evidence="3" type="ORF">XM38_047980</name>
</gene>
<dbReference type="Pfam" id="PF02410">
    <property type="entry name" value="RsfS"/>
    <property type="match status" value="1"/>
</dbReference>
<dbReference type="AlphaFoldDB" id="A0A1Z3HU75"/>
<dbReference type="GO" id="GO:0090071">
    <property type="term" value="P:negative regulation of ribosome biogenesis"/>
    <property type="evidence" value="ECO:0007669"/>
    <property type="project" value="UniProtKB-UniRule"/>
</dbReference>
<dbReference type="STRING" id="1641165.XM38_01945"/>
<dbReference type="EMBL" id="CP021983">
    <property type="protein sequence ID" value="ASC73825.1"/>
    <property type="molecule type" value="Genomic_DNA"/>
</dbReference>
<dbReference type="HAMAP" id="MF_01477">
    <property type="entry name" value="Iojap_RsfS"/>
    <property type="match status" value="1"/>
</dbReference>
<comment type="function">
    <text evidence="2">Functions as a ribosomal silencing factor. Interacts with ribosomal protein uL14 (rplN), blocking formation of intersubunit bridge B8. Prevents association of the 30S and 50S ribosomal subunits and the formation of functional ribosomes, thus repressing translation.</text>
</comment>
<dbReference type="PANTHER" id="PTHR21043">
    <property type="entry name" value="IOJAP SUPERFAMILY ORTHOLOG"/>
    <property type="match status" value="1"/>
</dbReference>
<keyword evidence="4" id="KW-1185">Reference proteome</keyword>
<dbReference type="KEGG" id="hhg:XM38_047980"/>
<dbReference type="Gene3D" id="3.30.460.10">
    <property type="entry name" value="Beta Polymerase, domain 2"/>
    <property type="match status" value="1"/>
</dbReference>
<dbReference type="RefSeq" id="WP_080805442.1">
    <property type="nucleotide sequence ID" value="NZ_CP021983.2"/>
</dbReference>
<keyword evidence="2" id="KW-0678">Repressor</keyword>
<evidence type="ECO:0000313" key="3">
    <source>
        <dbReference type="EMBL" id="ASC73825.1"/>
    </source>
</evidence>
<dbReference type="GO" id="GO:0042256">
    <property type="term" value="P:cytosolic ribosome assembly"/>
    <property type="evidence" value="ECO:0007669"/>
    <property type="project" value="UniProtKB-UniRule"/>
</dbReference>
<keyword evidence="2" id="KW-0963">Cytoplasm</keyword>
<organism evidence="3 4">
    <name type="scientific">Halomicronema hongdechloris C2206</name>
    <dbReference type="NCBI Taxonomy" id="1641165"/>
    <lineage>
        <taxon>Bacteria</taxon>
        <taxon>Bacillati</taxon>
        <taxon>Cyanobacteriota</taxon>
        <taxon>Cyanophyceae</taxon>
        <taxon>Nodosilineales</taxon>
        <taxon>Nodosilineaceae</taxon>
        <taxon>Halomicronema</taxon>
    </lineage>
</organism>
<proteinExistence type="inferred from homology"/>